<keyword evidence="2" id="KW-1185">Reference proteome</keyword>
<feature type="non-terminal residue" evidence="1">
    <location>
        <position position="1"/>
    </location>
</feature>
<protein>
    <submittedName>
        <fullName evidence="1">Uncharacterized protein</fullName>
    </submittedName>
</protein>
<dbReference type="Proteomes" id="UP000287033">
    <property type="component" value="Unassembled WGS sequence"/>
</dbReference>
<dbReference type="AlphaFoldDB" id="A0A401TJM2"/>
<reference evidence="1 2" key="1">
    <citation type="journal article" date="2018" name="Nat. Ecol. Evol.">
        <title>Shark genomes provide insights into elasmobranch evolution and the origin of vertebrates.</title>
        <authorList>
            <person name="Hara Y"/>
            <person name="Yamaguchi K"/>
            <person name="Onimaru K"/>
            <person name="Kadota M"/>
            <person name="Koyanagi M"/>
            <person name="Keeley SD"/>
            <person name="Tatsumi K"/>
            <person name="Tanaka K"/>
            <person name="Motone F"/>
            <person name="Kageyama Y"/>
            <person name="Nozu R"/>
            <person name="Adachi N"/>
            <person name="Nishimura O"/>
            <person name="Nakagawa R"/>
            <person name="Tanegashima C"/>
            <person name="Kiyatake I"/>
            <person name="Matsumoto R"/>
            <person name="Murakumo K"/>
            <person name="Nishida K"/>
            <person name="Terakita A"/>
            <person name="Kuratani S"/>
            <person name="Sato K"/>
            <person name="Hyodo S Kuraku.S."/>
        </authorList>
    </citation>
    <scope>NUCLEOTIDE SEQUENCE [LARGE SCALE GENOMIC DNA]</scope>
</reference>
<sequence>FIGFVVPPEERQQQFIRPLNLAAGEASSRRQWWGTLGRDSRRVPDARGTWTEGRAEAWCGRWPDRGFSVRDPTRGWNFLHHPQ</sequence>
<dbReference type="EMBL" id="BEZZ01084992">
    <property type="protein sequence ID" value="GCC42852.1"/>
    <property type="molecule type" value="Genomic_DNA"/>
</dbReference>
<gene>
    <name evidence="1" type="ORF">chiPu_0026669</name>
</gene>
<organism evidence="1 2">
    <name type="scientific">Chiloscyllium punctatum</name>
    <name type="common">Brownbanded bambooshark</name>
    <name type="synonym">Hemiscyllium punctatum</name>
    <dbReference type="NCBI Taxonomy" id="137246"/>
    <lineage>
        <taxon>Eukaryota</taxon>
        <taxon>Metazoa</taxon>
        <taxon>Chordata</taxon>
        <taxon>Craniata</taxon>
        <taxon>Vertebrata</taxon>
        <taxon>Chondrichthyes</taxon>
        <taxon>Elasmobranchii</taxon>
        <taxon>Galeomorphii</taxon>
        <taxon>Galeoidea</taxon>
        <taxon>Orectolobiformes</taxon>
        <taxon>Hemiscylliidae</taxon>
        <taxon>Chiloscyllium</taxon>
    </lineage>
</organism>
<evidence type="ECO:0000313" key="1">
    <source>
        <dbReference type="EMBL" id="GCC42852.1"/>
    </source>
</evidence>
<evidence type="ECO:0000313" key="2">
    <source>
        <dbReference type="Proteomes" id="UP000287033"/>
    </source>
</evidence>
<comment type="caution">
    <text evidence="1">The sequence shown here is derived from an EMBL/GenBank/DDBJ whole genome shotgun (WGS) entry which is preliminary data.</text>
</comment>
<proteinExistence type="predicted"/>
<name>A0A401TJM2_CHIPU</name>
<accession>A0A401TJM2</accession>